<evidence type="ECO:0000313" key="10">
    <source>
        <dbReference type="Proteomes" id="UP000009061"/>
    </source>
</evidence>
<dbReference type="InterPro" id="IPR028923">
    <property type="entry name" value="SAICAR_synt/ADE2_N"/>
</dbReference>
<dbReference type="EMBL" id="CP003315">
    <property type="protein sequence ID" value="AFA41268.1"/>
    <property type="molecule type" value="Genomic_DNA"/>
</dbReference>
<reference evidence="9 10" key="1">
    <citation type="journal article" date="2012" name="MBio">
        <title>Insight into the transmission biology and species-specific functional capabilities of tsetse (Diptera: glossinidae) obligate symbiont wigglesworthia.</title>
        <authorList>
            <person name="Rio R.V."/>
            <person name="Symula R.E."/>
            <person name="Wang J."/>
            <person name="Lohs C."/>
            <person name="Wu Y.N."/>
            <person name="Snyder A.K."/>
            <person name="Bjornson R.D."/>
            <person name="Oshima K."/>
            <person name="Biehl B.S."/>
            <person name="Perna N.T."/>
            <person name="Hattori M."/>
            <person name="Aksoy S."/>
        </authorList>
    </citation>
    <scope>NUCLEOTIDE SEQUENCE [LARGE SCALE GENOMIC DNA]</scope>
    <source>
        <strain evidence="9">WGM</strain>
    </source>
</reference>
<keyword evidence="3 7" id="KW-0547">Nucleotide-binding</keyword>
<dbReference type="KEGG" id="wgl:WIGMOR_0438"/>
<evidence type="ECO:0000256" key="2">
    <source>
        <dbReference type="ARBA" id="ARBA00022598"/>
    </source>
</evidence>
<evidence type="ECO:0000313" key="9">
    <source>
        <dbReference type="EMBL" id="AFA41268.1"/>
    </source>
</evidence>
<comment type="catalytic activity">
    <reaction evidence="6 7">
        <text>5-amino-1-(5-phospho-D-ribosyl)imidazole-4-carboxylate + L-aspartate + ATP = (2S)-2-[5-amino-1-(5-phospho-beta-D-ribosyl)imidazole-4-carboxamido]succinate + ADP + phosphate + 2 H(+)</text>
        <dbReference type="Rhea" id="RHEA:22628"/>
        <dbReference type="ChEBI" id="CHEBI:15378"/>
        <dbReference type="ChEBI" id="CHEBI:29991"/>
        <dbReference type="ChEBI" id="CHEBI:30616"/>
        <dbReference type="ChEBI" id="CHEBI:43474"/>
        <dbReference type="ChEBI" id="CHEBI:58443"/>
        <dbReference type="ChEBI" id="CHEBI:77657"/>
        <dbReference type="ChEBI" id="CHEBI:456216"/>
        <dbReference type="EC" id="6.3.2.6"/>
    </reaction>
</comment>
<gene>
    <name evidence="7 9" type="primary">purC</name>
    <name evidence="9" type="synonym">adeg</name>
    <name evidence="9" type="ORF">WIGMOR_0438</name>
</gene>
<name>H6Q4Y5_WIGGL</name>
<dbReference type="InterPro" id="IPR050089">
    <property type="entry name" value="SAICAR_synthetase"/>
</dbReference>
<evidence type="ECO:0000256" key="6">
    <source>
        <dbReference type="ARBA" id="ARBA00048475"/>
    </source>
</evidence>
<proteinExistence type="inferred from homology"/>
<dbReference type="GO" id="GO:0005524">
    <property type="term" value="F:ATP binding"/>
    <property type="evidence" value="ECO:0007669"/>
    <property type="project" value="UniProtKB-KW"/>
</dbReference>
<organism evidence="9 10">
    <name type="scientific">Wigglesworthia glossinidia endosymbiont of Glossina morsitans morsitans</name>
    <name type="common">Yale colony</name>
    <dbReference type="NCBI Taxonomy" id="1142511"/>
    <lineage>
        <taxon>Bacteria</taxon>
        <taxon>Pseudomonadati</taxon>
        <taxon>Pseudomonadota</taxon>
        <taxon>Gammaproteobacteria</taxon>
        <taxon>Enterobacterales</taxon>
        <taxon>Erwiniaceae</taxon>
        <taxon>Wigglesworthia</taxon>
    </lineage>
</organism>
<comment type="similarity">
    <text evidence="7">Belongs to the SAICAR synthetase family.</text>
</comment>
<keyword evidence="5 7" id="KW-0067">ATP-binding</keyword>
<dbReference type="HOGENOM" id="CLU_061495_2_1_6"/>
<accession>H6Q4Y5</accession>
<dbReference type="PANTHER" id="PTHR43599:SF3">
    <property type="entry name" value="SI:DKEY-6E2.2"/>
    <property type="match status" value="1"/>
</dbReference>
<keyword evidence="10" id="KW-1185">Reference proteome</keyword>
<evidence type="ECO:0000256" key="7">
    <source>
        <dbReference type="HAMAP-Rule" id="MF_00137"/>
    </source>
</evidence>
<dbReference type="GO" id="GO:0004639">
    <property type="term" value="F:phosphoribosylaminoimidazolesuccinocarboxamide synthase activity"/>
    <property type="evidence" value="ECO:0007669"/>
    <property type="project" value="UniProtKB-UniRule"/>
</dbReference>
<dbReference type="EC" id="6.3.2.6" evidence="7"/>
<dbReference type="PROSITE" id="PS01057">
    <property type="entry name" value="SAICAR_SYNTHETASE_1"/>
    <property type="match status" value="1"/>
</dbReference>
<dbReference type="STRING" id="1142511.WIGMOR_0438"/>
<dbReference type="PANTHER" id="PTHR43599">
    <property type="entry name" value="MULTIFUNCTIONAL PROTEIN ADE2"/>
    <property type="match status" value="1"/>
</dbReference>
<feature type="domain" description="SAICAR synthetase/ADE2 N-terminal" evidence="8">
    <location>
        <begin position="8"/>
        <end position="233"/>
    </location>
</feature>
<dbReference type="SUPFAM" id="SSF56104">
    <property type="entry name" value="SAICAR synthase-like"/>
    <property type="match status" value="1"/>
</dbReference>
<dbReference type="Gene3D" id="3.30.470.20">
    <property type="entry name" value="ATP-grasp fold, B domain"/>
    <property type="match status" value="1"/>
</dbReference>
<dbReference type="HAMAP" id="MF_00137">
    <property type="entry name" value="SAICAR_synth"/>
    <property type="match status" value="1"/>
</dbReference>
<dbReference type="GO" id="GO:0006189">
    <property type="term" value="P:'de novo' IMP biosynthetic process"/>
    <property type="evidence" value="ECO:0007669"/>
    <property type="project" value="UniProtKB-UniRule"/>
</dbReference>
<evidence type="ECO:0000256" key="5">
    <source>
        <dbReference type="ARBA" id="ARBA00022840"/>
    </source>
</evidence>
<dbReference type="PROSITE" id="PS01058">
    <property type="entry name" value="SAICAR_SYNTHETASE_2"/>
    <property type="match status" value="1"/>
</dbReference>
<dbReference type="Pfam" id="PF01259">
    <property type="entry name" value="SAICAR_synt"/>
    <property type="match status" value="1"/>
</dbReference>
<evidence type="ECO:0000256" key="1">
    <source>
        <dbReference type="ARBA" id="ARBA00004672"/>
    </source>
</evidence>
<keyword evidence="4 7" id="KW-0658">Purine biosynthesis</keyword>
<dbReference type="InterPro" id="IPR018236">
    <property type="entry name" value="SAICAR_synthetase_CS"/>
</dbReference>
<dbReference type="GO" id="GO:0005829">
    <property type="term" value="C:cytosol"/>
    <property type="evidence" value="ECO:0007669"/>
    <property type="project" value="TreeGrafter"/>
</dbReference>
<protein>
    <recommendedName>
        <fullName evidence="7">Phosphoribosylaminoimidazole-succinocarboxamide synthase</fullName>
        <ecNumber evidence="7">6.3.2.6</ecNumber>
    </recommendedName>
    <alternativeName>
        <fullName evidence="7">SAICAR synthetase</fullName>
    </alternativeName>
</protein>
<dbReference type="eggNOG" id="COG0152">
    <property type="taxonomic scope" value="Bacteria"/>
</dbReference>
<dbReference type="UniPathway" id="UPA00074">
    <property type="reaction ID" value="UER00131"/>
</dbReference>
<dbReference type="AlphaFoldDB" id="H6Q4Y5"/>
<dbReference type="Proteomes" id="UP000009061">
    <property type="component" value="Chromosome"/>
</dbReference>
<comment type="pathway">
    <text evidence="1 7">Purine metabolism; IMP biosynthesis via de novo pathway; 5-amino-1-(5-phospho-D-ribosyl)imidazole-4-carboxamide from 5-amino-1-(5-phospho-D-ribosyl)imidazole-4-carboxylate: step 1/2.</text>
</comment>
<evidence type="ECO:0000256" key="3">
    <source>
        <dbReference type="ARBA" id="ARBA00022741"/>
    </source>
</evidence>
<sequence>MKIQKLSKIYDGKSKILYKTNDPKILVLEFKQDISKFNGKYIKKFEKKDIINNKFSYFIMNKLAKKNIQTHVISLFSENQTLVKNLKMFPIECVIRNYASGSIVKRFNLEERSFLNPPILEIYLKNDSLGDPIINETHCITFKLINSKHLENIKKTTIYINYILQKLFFRSELILIDFKLEFGLFNGILTLGDEFSLDNSRVWEKKTFKKMDKDIFRDNLNYDIVECYQKVAEKIGCFI</sequence>
<evidence type="ECO:0000256" key="4">
    <source>
        <dbReference type="ARBA" id="ARBA00022755"/>
    </source>
</evidence>
<dbReference type="Gene3D" id="3.30.200.20">
    <property type="entry name" value="Phosphorylase Kinase, domain 1"/>
    <property type="match status" value="1"/>
</dbReference>
<evidence type="ECO:0000259" key="8">
    <source>
        <dbReference type="Pfam" id="PF01259"/>
    </source>
</evidence>
<keyword evidence="2 7" id="KW-0436">Ligase</keyword>